<dbReference type="PANTHER" id="PTHR43685">
    <property type="entry name" value="GLYCOSYLTRANSFERASE"/>
    <property type="match status" value="1"/>
</dbReference>
<gene>
    <name evidence="3" type="ORF">KEM10_11770</name>
</gene>
<dbReference type="InterPro" id="IPR050834">
    <property type="entry name" value="Glycosyltransf_2"/>
</dbReference>
<dbReference type="Pfam" id="PF00535">
    <property type="entry name" value="Glycos_transf_2"/>
    <property type="match status" value="1"/>
</dbReference>
<dbReference type="PANTHER" id="PTHR43685:SF11">
    <property type="entry name" value="GLYCOSYLTRANSFERASE TAGX-RELATED"/>
    <property type="match status" value="1"/>
</dbReference>
<dbReference type="Proteomes" id="UP000708576">
    <property type="component" value="Unassembled WGS sequence"/>
</dbReference>
<dbReference type="EMBL" id="JAGUCO010000007">
    <property type="protein sequence ID" value="MBS2098958.1"/>
    <property type="molecule type" value="Genomic_DNA"/>
</dbReference>
<feature type="transmembrane region" description="Helical" evidence="1">
    <location>
        <begin position="6"/>
        <end position="27"/>
    </location>
</feature>
<dbReference type="InterPro" id="IPR001173">
    <property type="entry name" value="Glyco_trans_2-like"/>
</dbReference>
<dbReference type="GO" id="GO:0016757">
    <property type="term" value="F:glycosyltransferase activity"/>
    <property type="evidence" value="ECO:0007669"/>
    <property type="project" value="UniProtKB-KW"/>
</dbReference>
<dbReference type="RefSeq" id="WP_212216201.1">
    <property type="nucleotide sequence ID" value="NZ_JAGUCO010000007.1"/>
</dbReference>
<sequence length="372" mass="43003">MKIEFEIVFIGILGLSWAIQVFYYLWFMLKVSRLKPSATNHTTPNLSVIICAKNEAINLKKHLPIILNQDYPNFEVVVVNDASSDESDMILAELKKSHNNLYYTTIPENKQFYQGKKLALTLGVKAAKNEHLVFTDADCYPESDQWLKEISKAFDDSKEIVIGYGRFEKKKSLFNLFLRYETFFNTVQYMGFALRKKPFMAVGRNLAYRKSLFQKSNVFQQYLNIASGDDDLFIKECATPTNTTVITNLSSQTTSIPPVNFSEWLTRKARHLTTSKHYKFSIKWLLTLEPLSRQIFWTLGICSLFFHIFVPISLGLILSRIIVQYIVLAKAGKALSEKNLYIWSILFDVVIPFIIGSVWLQNMFSANKKKWK</sequence>
<comment type="caution">
    <text evidence="3">The sequence shown here is derived from an EMBL/GenBank/DDBJ whole genome shotgun (WGS) entry which is preliminary data.</text>
</comment>
<feature type="domain" description="Glycosyltransferase 2-like" evidence="2">
    <location>
        <begin position="47"/>
        <end position="215"/>
    </location>
</feature>
<reference evidence="3 4" key="1">
    <citation type="journal article" date="2015" name="Int. J. Syst. Evol. Microbiol.">
        <title>Carboxylicivirga linearis sp. nov., isolated from a sea cucumber culture pond.</title>
        <authorList>
            <person name="Wang F.Q."/>
            <person name="Zhou Y.X."/>
            <person name="Lin X.Z."/>
            <person name="Chen G.J."/>
            <person name="Du Z.J."/>
        </authorList>
    </citation>
    <scope>NUCLEOTIDE SEQUENCE [LARGE SCALE GENOMIC DNA]</scope>
    <source>
        <strain evidence="3 4">FB218</strain>
    </source>
</reference>
<keyword evidence="1" id="KW-0472">Membrane</keyword>
<dbReference type="SUPFAM" id="SSF53448">
    <property type="entry name" value="Nucleotide-diphospho-sugar transferases"/>
    <property type="match status" value="1"/>
</dbReference>
<dbReference type="Gene3D" id="3.90.550.10">
    <property type="entry name" value="Spore Coat Polysaccharide Biosynthesis Protein SpsA, Chain A"/>
    <property type="match status" value="1"/>
</dbReference>
<feature type="transmembrane region" description="Helical" evidence="1">
    <location>
        <begin position="340"/>
        <end position="360"/>
    </location>
</feature>
<keyword evidence="4" id="KW-1185">Reference proteome</keyword>
<evidence type="ECO:0000313" key="3">
    <source>
        <dbReference type="EMBL" id="MBS2098958.1"/>
    </source>
</evidence>
<accession>A0ABS5JVL6</accession>
<keyword evidence="3" id="KW-0808">Transferase</keyword>
<proteinExistence type="predicted"/>
<keyword evidence="1" id="KW-0812">Transmembrane</keyword>
<dbReference type="InterPro" id="IPR029044">
    <property type="entry name" value="Nucleotide-diphossugar_trans"/>
</dbReference>
<organism evidence="3 4">
    <name type="scientific">Carboxylicivirga linearis</name>
    <dbReference type="NCBI Taxonomy" id="1628157"/>
    <lineage>
        <taxon>Bacteria</taxon>
        <taxon>Pseudomonadati</taxon>
        <taxon>Bacteroidota</taxon>
        <taxon>Bacteroidia</taxon>
        <taxon>Marinilabiliales</taxon>
        <taxon>Marinilabiliaceae</taxon>
        <taxon>Carboxylicivirga</taxon>
    </lineage>
</organism>
<protein>
    <submittedName>
        <fullName evidence="3">Glycosyltransferase</fullName>
        <ecNumber evidence="3">2.4.-.-</ecNumber>
    </submittedName>
</protein>
<dbReference type="EC" id="2.4.-.-" evidence="3"/>
<evidence type="ECO:0000259" key="2">
    <source>
        <dbReference type="Pfam" id="PF00535"/>
    </source>
</evidence>
<feature type="transmembrane region" description="Helical" evidence="1">
    <location>
        <begin position="295"/>
        <end position="328"/>
    </location>
</feature>
<evidence type="ECO:0000256" key="1">
    <source>
        <dbReference type="SAM" id="Phobius"/>
    </source>
</evidence>
<keyword evidence="3" id="KW-0328">Glycosyltransferase</keyword>
<keyword evidence="1" id="KW-1133">Transmembrane helix</keyword>
<name>A0ABS5JVL6_9BACT</name>
<evidence type="ECO:0000313" key="4">
    <source>
        <dbReference type="Proteomes" id="UP000708576"/>
    </source>
</evidence>